<evidence type="ECO:0000313" key="3">
    <source>
        <dbReference type="EMBL" id="KAK4459158.1"/>
    </source>
</evidence>
<evidence type="ECO:0000256" key="2">
    <source>
        <dbReference type="SAM" id="MobiDB-lite"/>
    </source>
</evidence>
<dbReference type="PANTHER" id="PTHR31495:SF0">
    <property type="entry name" value="BINDING PROTEIN CALEOSIN, PUTATIVE (AFU_ORTHOLOGUE AFUA_5G13750)-RELATED"/>
    <property type="match status" value="1"/>
</dbReference>
<reference evidence="3" key="2">
    <citation type="submission" date="2023-06" db="EMBL/GenBank/DDBJ databases">
        <authorList>
            <consortium name="Lawrence Berkeley National Laboratory"/>
            <person name="Mondo S.J."/>
            <person name="Hensen N."/>
            <person name="Bonometti L."/>
            <person name="Westerberg I."/>
            <person name="Brannstrom I.O."/>
            <person name="Guillou S."/>
            <person name="Cros-Aarteil S."/>
            <person name="Calhoun S."/>
            <person name="Haridas S."/>
            <person name="Kuo A."/>
            <person name="Pangilinan J."/>
            <person name="Riley R."/>
            <person name="Labutti K."/>
            <person name="Andreopoulos B."/>
            <person name="Lipzen A."/>
            <person name="Chen C."/>
            <person name="Yanf M."/>
            <person name="Daum C."/>
            <person name="Ng V."/>
            <person name="Clum A."/>
            <person name="Steindorff A."/>
            <person name="Ohm R."/>
            <person name="Martin F."/>
            <person name="Silar P."/>
            <person name="Natvig D."/>
            <person name="Lalanne C."/>
            <person name="Gautier V."/>
            <person name="Ament-Velasquez S.L."/>
            <person name="Kruys A."/>
            <person name="Hutchinson M.I."/>
            <person name="Powell A.J."/>
            <person name="Barry K."/>
            <person name="Miller A.N."/>
            <person name="Grigoriev I.V."/>
            <person name="Debuchy R."/>
            <person name="Gladieux P."/>
            <person name="Thoren M.H."/>
            <person name="Johannesson H."/>
        </authorList>
    </citation>
    <scope>NUCLEOTIDE SEQUENCE</scope>
    <source>
        <strain evidence="3">PSN324</strain>
    </source>
</reference>
<accession>A0AAV9HFB4</accession>
<dbReference type="Pfam" id="PF05042">
    <property type="entry name" value="Caleosin"/>
    <property type="match status" value="1"/>
</dbReference>
<name>A0AAV9HFB4_9PEZI</name>
<protein>
    <submittedName>
        <fullName evidence="3">Peroxygenase 3</fullName>
    </submittedName>
</protein>
<feature type="compositionally biased region" description="Basic and acidic residues" evidence="2">
    <location>
        <begin position="86"/>
        <end position="96"/>
    </location>
</feature>
<organism evidence="3 4">
    <name type="scientific">Cladorrhinum samala</name>
    <dbReference type="NCBI Taxonomy" id="585594"/>
    <lineage>
        <taxon>Eukaryota</taxon>
        <taxon>Fungi</taxon>
        <taxon>Dikarya</taxon>
        <taxon>Ascomycota</taxon>
        <taxon>Pezizomycotina</taxon>
        <taxon>Sordariomycetes</taxon>
        <taxon>Sordariomycetidae</taxon>
        <taxon>Sordariales</taxon>
        <taxon>Podosporaceae</taxon>
        <taxon>Cladorrhinum</taxon>
    </lineage>
</organism>
<feature type="region of interest" description="Disordered" evidence="2">
    <location>
        <begin position="75"/>
        <end position="96"/>
    </location>
</feature>
<comment type="similarity">
    <text evidence="1">Belongs to the caleosin family.</text>
</comment>
<dbReference type="PANTHER" id="PTHR31495">
    <property type="entry name" value="PEROXYGENASE 3-RELATED"/>
    <property type="match status" value="1"/>
</dbReference>
<evidence type="ECO:0000256" key="1">
    <source>
        <dbReference type="ARBA" id="ARBA00006765"/>
    </source>
</evidence>
<dbReference type="GO" id="GO:0004497">
    <property type="term" value="F:monooxygenase activity"/>
    <property type="evidence" value="ECO:0007669"/>
    <property type="project" value="TreeGrafter"/>
</dbReference>
<comment type="caution">
    <text evidence="3">The sequence shown here is derived from an EMBL/GenBank/DDBJ whole genome shotgun (WGS) entry which is preliminary data.</text>
</comment>
<dbReference type="AlphaFoldDB" id="A0AAV9HFB4"/>
<proteinExistence type="inferred from homology"/>
<reference evidence="3" key="1">
    <citation type="journal article" date="2023" name="Mol. Phylogenet. Evol.">
        <title>Genome-scale phylogeny and comparative genomics of the fungal order Sordariales.</title>
        <authorList>
            <person name="Hensen N."/>
            <person name="Bonometti L."/>
            <person name="Westerberg I."/>
            <person name="Brannstrom I.O."/>
            <person name="Guillou S."/>
            <person name="Cros-Aarteil S."/>
            <person name="Calhoun S."/>
            <person name="Haridas S."/>
            <person name="Kuo A."/>
            <person name="Mondo S."/>
            <person name="Pangilinan J."/>
            <person name="Riley R."/>
            <person name="LaButti K."/>
            <person name="Andreopoulos B."/>
            <person name="Lipzen A."/>
            <person name="Chen C."/>
            <person name="Yan M."/>
            <person name="Daum C."/>
            <person name="Ng V."/>
            <person name="Clum A."/>
            <person name="Steindorff A."/>
            <person name="Ohm R.A."/>
            <person name="Martin F."/>
            <person name="Silar P."/>
            <person name="Natvig D.O."/>
            <person name="Lalanne C."/>
            <person name="Gautier V."/>
            <person name="Ament-Velasquez S.L."/>
            <person name="Kruys A."/>
            <person name="Hutchinson M.I."/>
            <person name="Powell A.J."/>
            <person name="Barry K."/>
            <person name="Miller A.N."/>
            <person name="Grigoriev I.V."/>
            <person name="Debuchy R."/>
            <person name="Gladieux P."/>
            <person name="Hiltunen Thoren M."/>
            <person name="Johannesson H."/>
        </authorList>
    </citation>
    <scope>NUCLEOTIDE SEQUENCE</scope>
    <source>
        <strain evidence="3">PSN324</strain>
    </source>
</reference>
<sequence length="301" mass="33615">MPLDPLLQNSAYQSQNHFPSSGNSSPTTRVSDSGLSALGFDVSVSGSPVTRQRRQAAEIDAFIPKPSIARANLAVSTSKPDGGDPPPRDPHGKESSDYTVLQQHVMFWDRDGDGAIYPWDTYLGFRDLGFSILFSLMAAVVINGGFSYPTRLAYSWLPDVWFRVWVGPIHKAKHGSDTGVYDKEGRFVPQFFEDMFSKWDEGDRGSLSGGELWSMIAGNRLAADPYGWGAAIFEFGTTWLLLQKNGRVCKEDLRQTYDGTIFWKIKEMRESGKGWNKGFGLRNLVDLGRDQAIKRLGIFQR</sequence>
<keyword evidence="4" id="KW-1185">Reference proteome</keyword>
<feature type="compositionally biased region" description="Polar residues" evidence="2">
    <location>
        <begin position="7"/>
        <end position="32"/>
    </location>
</feature>
<evidence type="ECO:0000313" key="4">
    <source>
        <dbReference type="Proteomes" id="UP001321749"/>
    </source>
</evidence>
<dbReference type="InterPro" id="IPR007736">
    <property type="entry name" value="Caleosin-related"/>
</dbReference>
<dbReference type="Proteomes" id="UP001321749">
    <property type="component" value="Unassembled WGS sequence"/>
</dbReference>
<gene>
    <name evidence="3" type="ORF">QBC42DRAFT_349020</name>
</gene>
<dbReference type="EMBL" id="MU865044">
    <property type="protein sequence ID" value="KAK4459158.1"/>
    <property type="molecule type" value="Genomic_DNA"/>
</dbReference>
<dbReference type="GO" id="GO:0005509">
    <property type="term" value="F:calcium ion binding"/>
    <property type="evidence" value="ECO:0007669"/>
    <property type="project" value="TreeGrafter"/>
</dbReference>
<feature type="region of interest" description="Disordered" evidence="2">
    <location>
        <begin position="1"/>
        <end position="32"/>
    </location>
</feature>